<dbReference type="SUPFAM" id="SSF46785">
    <property type="entry name" value="Winged helix' DNA-binding domain"/>
    <property type="match status" value="1"/>
</dbReference>
<dbReference type="SUPFAM" id="SSF47979">
    <property type="entry name" value="Iron-dependent repressor protein, dimerization domain"/>
    <property type="match status" value="1"/>
</dbReference>
<dbReference type="GO" id="GO:0005737">
    <property type="term" value="C:cytoplasm"/>
    <property type="evidence" value="ECO:0007669"/>
    <property type="project" value="UniProtKB-SubCell"/>
</dbReference>
<dbReference type="GO" id="GO:0046983">
    <property type="term" value="F:protein dimerization activity"/>
    <property type="evidence" value="ECO:0007669"/>
    <property type="project" value="InterPro"/>
</dbReference>
<name>A0AAQ3PXV8_ANAHA</name>
<accession>A0AAQ3PXV8</accession>
<dbReference type="Pfam" id="PF02742">
    <property type="entry name" value="Fe_dep_repr_C"/>
    <property type="match status" value="1"/>
</dbReference>
<feature type="domain" description="Iron dependent repressor metal binding and dimerisation" evidence="3">
    <location>
        <begin position="67"/>
        <end position="124"/>
    </location>
</feature>
<comment type="subcellular location">
    <subcellularLocation>
        <location evidence="1">Cytoplasm</location>
    </subcellularLocation>
</comment>
<dbReference type="EMBL" id="CP132968">
    <property type="protein sequence ID" value="WMD16996.1"/>
    <property type="molecule type" value="Genomic_DNA"/>
</dbReference>
<dbReference type="GO" id="GO:0003700">
    <property type="term" value="F:DNA-binding transcription factor activity"/>
    <property type="evidence" value="ECO:0007669"/>
    <property type="project" value="InterPro"/>
</dbReference>
<dbReference type="GO" id="GO:0046914">
    <property type="term" value="F:transition metal ion binding"/>
    <property type="evidence" value="ECO:0007669"/>
    <property type="project" value="InterPro"/>
</dbReference>
<evidence type="ECO:0000259" key="3">
    <source>
        <dbReference type="Pfam" id="PF02742"/>
    </source>
</evidence>
<evidence type="ECO:0000256" key="2">
    <source>
        <dbReference type="ARBA" id="ARBA00011738"/>
    </source>
</evidence>
<evidence type="ECO:0000313" key="5">
    <source>
        <dbReference type="Proteomes" id="UP001243496"/>
    </source>
</evidence>
<dbReference type="PANTHER" id="PTHR33238">
    <property type="entry name" value="IRON (METAL) DEPENDENT REPRESSOR, DTXR FAMILY"/>
    <property type="match status" value="1"/>
</dbReference>
<dbReference type="InterPro" id="IPR022689">
    <property type="entry name" value="Iron_dep_repressor"/>
</dbReference>
<dbReference type="PANTHER" id="PTHR33238:SF11">
    <property type="entry name" value="TRANSCRIPTIONAL REGULATOR MNTR"/>
    <property type="match status" value="1"/>
</dbReference>
<dbReference type="InterPro" id="IPR036388">
    <property type="entry name" value="WH-like_DNA-bd_sf"/>
</dbReference>
<dbReference type="InterPro" id="IPR036421">
    <property type="entry name" value="Fe_dep_repressor_sf"/>
</dbReference>
<dbReference type="InterPro" id="IPR050536">
    <property type="entry name" value="DtxR_MntR_Metal-Reg"/>
</dbReference>
<proteinExistence type="predicted"/>
<dbReference type="Gene3D" id="1.10.60.10">
    <property type="entry name" value="Iron dependent repressor, metal binding and dimerisation domain"/>
    <property type="match status" value="1"/>
</dbReference>
<gene>
    <name evidence="4" type="ORF">RBI15_02515</name>
</gene>
<protein>
    <submittedName>
        <fullName evidence="4">Iron dependent repressor, metal binding and dimerization domain protein</fullName>
    </submittedName>
</protein>
<organism evidence="4 5">
    <name type="scientific">Anaerostipes hadrus</name>
    <dbReference type="NCBI Taxonomy" id="649756"/>
    <lineage>
        <taxon>Bacteria</taxon>
        <taxon>Bacillati</taxon>
        <taxon>Bacillota</taxon>
        <taxon>Clostridia</taxon>
        <taxon>Lachnospirales</taxon>
        <taxon>Lachnospiraceae</taxon>
        <taxon>Anaerostipes</taxon>
    </lineage>
</organism>
<evidence type="ECO:0000313" key="4">
    <source>
        <dbReference type="EMBL" id="WMD16996.1"/>
    </source>
</evidence>
<dbReference type="RefSeq" id="WP_244091789.1">
    <property type="nucleotide sequence ID" value="NZ_CP132968.1"/>
</dbReference>
<comment type="subunit">
    <text evidence="2">Homodimer.</text>
</comment>
<reference evidence="4" key="1">
    <citation type="submission" date="2023-08" db="EMBL/GenBank/DDBJ databases">
        <title>Complete Genome Sequences of butyrate producing Anaerostipes hadrus strains BA1 and GIF7 isolated from the terminal ileum of a healthy lean male.</title>
        <authorList>
            <person name="Low A."/>
            <person name="Sheludchenko M."/>
            <person name="Cheng H.E."/>
            <person name="Koh X.Q."/>
            <person name="Lee J."/>
        </authorList>
    </citation>
    <scope>NUCLEOTIDE SEQUENCE</scope>
    <source>
        <strain evidence="4">BA1</strain>
    </source>
</reference>
<sequence>MSKEISKQEKEDYLSLMYEMKRKENQIVKSDLSRELEVPLSRVTRVTDGLLEEGYLLKDEGRRMFLTPMGLSKGQQCLERKRCLTEFLRLVSGVDGSIAKENACAIEHILDERILTGIRMFMESRHTYSYMTRGNDLNLMFPEGKRIMPIAFFEKGTSHPRILSKEYQQFEKRAEVAISKESYLYLKPIDSDLLKKEIRYCYGNQWMYAKKENGKL</sequence>
<dbReference type="GeneID" id="92740242"/>
<dbReference type="Proteomes" id="UP001243496">
    <property type="component" value="Chromosome"/>
</dbReference>
<dbReference type="Gene3D" id="1.10.10.10">
    <property type="entry name" value="Winged helix-like DNA-binding domain superfamily/Winged helix DNA-binding domain"/>
    <property type="match status" value="1"/>
</dbReference>
<evidence type="ECO:0000256" key="1">
    <source>
        <dbReference type="ARBA" id="ARBA00004496"/>
    </source>
</evidence>
<dbReference type="AlphaFoldDB" id="A0AAQ3PXV8"/>
<dbReference type="InterPro" id="IPR036390">
    <property type="entry name" value="WH_DNA-bd_sf"/>
</dbReference>
<dbReference type="SMART" id="SM00529">
    <property type="entry name" value="HTH_DTXR"/>
    <property type="match status" value="1"/>
</dbReference>
<dbReference type="InterPro" id="IPR001367">
    <property type="entry name" value="Fe_dep_repressor"/>
</dbReference>